<evidence type="ECO:0000259" key="2">
    <source>
        <dbReference type="Pfam" id="PF07589"/>
    </source>
</evidence>
<gene>
    <name evidence="3" type="ORF">ACFSQZ_09685</name>
</gene>
<dbReference type="NCBIfam" id="TIGR02595">
    <property type="entry name" value="PEP_CTERM"/>
    <property type="match status" value="1"/>
</dbReference>
<comment type="caution">
    <text evidence="3">The sequence shown here is derived from an EMBL/GenBank/DDBJ whole genome shotgun (WGS) entry which is preliminary data.</text>
</comment>
<reference evidence="4" key="1">
    <citation type="journal article" date="2019" name="Int. J. Syst. Evol. Microbiol.">
        <title>The Global Catalogue of Microorganisms (GCM) 10K type strain sequencing project: providing services to taxonomists for standard genome sequencing and annotation.</title>
        <authorList>
            <consortium name="The Broad Institute Genomics Platform"/>
            <consortium name="The Broad Institute Genome Sequencing Center for Infectious Disease"/>
            <person name="Wu L."/>
            <person name="Ma J."/>
        </authorList>
    </citation>
    <scope>NUCLEOTIDE SEQUENCE [LARGE SCALE GENOMIC DNA]</scope>
    <source>
        <strain evidence="4">JCM 16545</strain>
    </source>
</reference>
<feature type="chain" id="PRO_5045890717" evidence="1">
    <location>
        <begin position="20"/>
        <end position="303"/>
    </location>
</feature>
<keyword evidence="4" id="KW-1185">Reference proteome</keyword>
<accession>A0ABW5E638</accession>
<name>A0ABW5E638_9BACT</name>
<dbReference type="Proteomes" id="UP001597297">
    <property type="component" value="Unassembled WGS sequence"/>
</dbReference>
<evidence type="ECO:0000313" key="3">
    <source>
        <dbReference type="EMBL" id="MFD2276738.1"/>
    </source>
</evidence>
<dbReference type="RefSeq" id="WP_377094697.1">
    <property type="nucleotide sequence ID" value="NZ_JBHSJM010000001.1"/>
</dbReference>
<organism evidence="3 4">
    <name type="scientific">Rubritalea spongiae</name>
    <dbReference type="NCBI Taxonomy" id="430797"/>
    <lineage>
        <taxon>Bacteria</taxon>
        <taxon>Pseudomonadati</taxon>
        <taxon>Verrucomicrobiota</taxon>
        <taxon>Verrucomicrobiia</taxon>
        <taxon>Verrucomicrobiales</taxon>
        <taxon>Rubritaleaceae</taxon>
        <taxon>Rubritalea</taxon>
    </lineage>
</organism>
<feature type="signal peptide" evidence="1">
    <location>
        <begin position="1"/>
        <end position="19"/>
    </location>
</feature>
<proteinExistence type="predicted"/>
<dbReference type="EMBL" id="JBHUJC010000026">
    <property type="protein sequence ID" value="MFD2276738.1"/>
    <property type="molecule type" value="Genomic_DNA"/>
</dbReference>
<dbReference type="Pfam" id="PF07589">
    <property type="entry name" value="PEP-CTERM"/>
    <property type="match status" value="1"/>
</dbReference>
<sequence length="303" mass="31486">MKLTIPLAVLLFAAPYASAITVFDVTNMTVNDSGNPGNVALTNGGSTQITTSGDLNLVNFTVGSSTTYLATDFISGIGTNRDITSSNVAGVIQNSTATSDGSLAHGTPSDLSTYLTQGERGLAFSSALNYTTSDDPGTITFDLSFKSDPTAGSRPTFIVGDGADNQSIDLWSFLDSDDNVLFSFTIGPDEYSVFGKQVVDRVSSDDSGFNGGNTSSSNNTARGLGLSAFSLTSADLNGASWEDVAQLSIRVPATGNQPKTDYAFFGVDTGLVDSPDMVVAVPEPSSSALLLLGSIGFILRRKR</sequence>
<dbReference type="InterPro" id="IPR013424">
    <property type="entry name" value="Ice-binding_C"/>
</dbReference>
<protein>
    <submittedName>
        <fullName evidence="3">PEP-CTERM sorting domain-containing protein</fullName>
    </submittedName>
</protein>
<keyword evidence="1" id="KW-0732">Signal</keyword>
<evidence type="ECO:0000256" key="1">
    <source>
        <dbReference type="SAM" id="SignalP"/>
    </source>
</evidence>
<evidence type="ECO:0000313" key="4">
    <source>
        <dbReference type="Proteomes" id="UP001597297"/>
    </source>
</evidence>
<feature type="domain" description="Ice-binding protein C-terminal" evidence="2">
    <location>
        <begin position="280"/>
        <end position="302"/>
    </location>
</feature>